<dbReference type="Proteomes" id="UP001472677">
    <property type="component" value="Unassembled WGS sequence"/>
</dbReference>
<evidence type="ECO:0000313" key="4">
    <source>
        <dbReference type="Proteomes" id="UP001472677"/>
    </source>
</evidence>
<organism evidence="3 4">
    <name type="scientific">Hibiscus sabdariffa</name>
    <name type="common">roselle</name>
    <dbReference type="NCBI Taxonomy" id="183260"/>
    <lineage>
        <taxon>Eukaryota</taxon>
        <taxon>Viridiplantae</taxon>
        <taxon>Streptophyta</taxon>
        <taxon>Embryophyta</taxon>
        <taxon>Tracheophyta</taxon>
        <taxon>Spermatophyta</taxon>
        <taxon>Magnoliopsida</taxon>
        <taxon>eudicotyledons</taxon>
        <taxon>Gunneridae</taxon>
        <taxon>Pentapetalae</taxon>
        <taxon>rosids</taxon>
        <taxon>malvids</taxon>
        <taxon>Malvales</taxon>
        <taxon>Malvaceae</taxon>
        <taxon>Malvoideae</taxon>
        <taxon>Hibiscus</taxon>
    </lineage>
</organism>
<protein>
    <recommendedName>
        <fullName evidence="2">NB-ARC domain-containing protein</fullName>
    </recommendedName>
</protein>
<keyword evidence="4" id="KW-1185">Reference proteome</keyword>
<evidence type="ECO:0000313" key="3">
    <source>
        <dbReference type="EMBL" id="KAK8564492.1"/>
    </source>
</evidence>
<accession>A0ABR2ER42</accession>
<evidence type="ECO:0000256" key="1">
    <source>
        <dbReference type="ARBA" id="ARBA00022821"/>
    </source>
</evidence>
<comment type="caution">
    <text evidence="3">The sequence shown here is derived from an EMBL/GenBank/DDBJ whole genome shotgun (WGS) entry which is preliminary data.</text>
</comment>
<reference evidence="3 4" key="1">
    <citation type="journal article" date="2024" name="G3 (Bethesda)">
        <title>Genome assembly of Hibiscus sabdariffa L. provides insights into metabolisms of medicinal natural products.</title>
        <authorList>
            <person name="Kim T."/>
        </authorList>
    </citation>
    <scope>NUCLEOTIDE SEQUENCE [LARGE SCALE GENOMIC DNA]</scope>
    <source>
        <strain evidence="3">TK-2024</strain>
        <tissue evidence="3">Old leaves</tissue>
    </source>
</reference>
<keyword evidence="1" id="KW-0611">Plant defense</keyword>
<dbReference type="SUPFAM" id="SSF52540">
    <property type="entry name" value="P-loop containing nucleoside triphosphate hydrolases"/>
    <property type="match status" value="1"/>
</dbReference>
<proteinExistence type="predicted"/>
<dbReference type="InterPro" id="IPR002182">
    <property type="entry name" value="NB-ARC"/>
</dbReference>
<gene>
    <name evidence="3" type="ORF">V6N12_036615</name>
</gene>
<dbReference type="EMBL" id="JBBPBM010000011">
    <property type="protein sequence ID" value="KAK8564492.1"/>
    <property type="molecule type" value="Genomic_DNA"/>
</dbReference>
<dbReference type="PANTHER" id="PTHR36766:SF63">
    <property type="entry name" value="NB-ARC DOMAIN-CONTAINING PROTEIN"/>
    <property type="match status" value="1"/>
</dbReference>
<dbReference type="Gene3D" id="3.40.50.300">
    <property type="entry name" value="P-loop containing nucleotide triphosphate hydrolases"/>
    <property type="match status" value="1"/>
</dbReference>
<dbReference type="InterPro" id="IPR027417">
    <property type="entry name" value="P-loop_NTPase"/>
</dbReference>
<dbReference type="Pfam" id="PF00931">
    <property type="entry name" value="NB-ARC"/>
    <property type="match status" value="1"/>
</dbReference>
<name>A0ABR2ER42_9ROSI</name>
<feature type="domain" description="NB-ARC" evidence="2">
    <location>
        <begin position="4"/>
        <end position="163"/>
    </location>
</feature>
<dbReference type="PRINTS" id="PR00364">
    <property type="entry name" value="DISEASERSIST"/>
</dbReference>
<evidence type="ECO:0000259" key="2">
    <source>
        <dbReference type="Pfam" id="PF00931"/>
    </source>
</evidence>
<sequence>MDEELQRTVISVVGMGGLGKTTLVANTFNKQVVKQHFDCCAWITVSQQYVVTDLFKSIVKDINDKAKVKFDVVDSMSYRDLVGELVDLLEPKRYFIVIDDVWSTNLWQDISLALPANKNGSRILLTTRKEDVASFEFGVVKHIFPLKHLPFDESMVRFSRKAFVGKGGKYPPYLESSAAKLFVKCQGLPLAIVALGF</sequence>
<dbReference type="PANTHER" id="PTHR36766">
    <property type="entry name" value="PLANT BROAD-SPECTRUM MILDEW RESISTANCE PROTEIN RPW8"/>
    <property type="match status" value="1"/>
</dbReference>